<dbReference type="InterPro" id="IPR053082">
    <property type="entry name" value="Nuclear_GTPase_SLIP-GC"/>
</dbReference>
<gene>
    <name evidence="1" type="ORF">JOQ06_010524</name>
</gene>
<comment type="caution">
    <text evidence="1">The sequence shown here is derived from an EMBL/GenBank/DDBJ whole genome shotgun (WGS) entry which is preliminary data.</text>
</comment>
<name>A0AAD6FFT7_9TELE</name>
<sequence length="241" mass="27351">MAFARCFSEGVEKSKSSCEKVLKSVLDPLSYGSLKCVVEKGGIHKPTSGDLININMKLSSCLTDSIDKEFKKTFPNEGKRKPFNGVINAFSLGTEKLMMNKEYENVKLQLTFLKTEEEKMKTKLNKLIRKRKKTIYSSLTTTIEETMKPCYYRAKRFGGPGILKNMTETIEKHVHGSKDVIFAQAKDAMMKQLRDLMSEILEKLDSTMQESIEPSLKTDGVSIPDVSEELELVNKHYNELT</sequence>
<accession>A0AAD6FFT7</accession>
<dbReference type="GO" id="GO:0003924">
    <property type="term" value="F:GTPase activity"/>
    <property type="evidence" value="ECO:0007669"/>
    <property type="project" value="TreeGrafter"/>
</dbReference>
<evidence type="ECO:0000313" key="1">
    <source>
        <dbReference type="EMBL" id="KAJ4932094.1"/>
    </source>
</evidence>
<reference evidence="1" key="1">
    <citation type="submission" date="2022-11" db="EMBL/GenBank/DDBJ databases">
        <title>Chromosome-level genome of Pogonophryne albipinna.</title>
        <authorList>
            <person name="Jo E."/>
        </authorList>
    </citation>
    <scope>NUCLEOTIDE SEQUENCE</scope>
    <source>
        <strain evidence="1">SGF0006</strain>
        <tissue evidence="1">Muscle</tissue>
    </source>
</reference>
<protein>
    <submittedName>
        <fullName evidence="1">Uncharacterized protein</fullName>
    </submittedName>
</protein>
<dbReference type="EMBL" id="JAPTMU010000014">
    <property type="protein sequence ID" value="KAJ4932094.1"/>
    <property type="molecule type" value="Genomic_DNA"/>
</dbReference>
<dbReference type="Proteomes" id="UP001219934">
    <property type="component" value="Unassembled WGS sequence"/>
</dbReference>
<dbReference type="PANTHER" id="PTHR47308:SF1">
    <property type="entry name" value="NUCLEAR GTPASE SLIP-GC"/>
    <property type="match status" value="1"/>
</dbReference>
<organism evidence="1 2">
    <name type="scientific">Pogonophryne albipinna</name>
    <dbReference type="NCBI Taxonomy" id="1090488"/>
    <lineage>
        <taxon>Eukaryota</taxon>
        <taxon>Metazoa</taxon>
        <taxon>Chordata</taxon>
        <taxon>Craniata</taxon>
        <taxon>Vertebrata</taxon>
        <taxon>Euteleostomi</taxon>
        <taxon>Actinopterygii</taxon>
        <taxon>Neopterygii</taxon>
        <taxon>Teleostei</taxon>
        <taxon>Neoteleostei</taxon>
        <taxon>Acanthomorphata</taxon>
        <taxon>Eupercaria</taxon>
        <taxon>Perciformes</taxon>
        <taxon>Notothenioidei</taxon>
        <taxon>Pogonophryne</taxon>
    </lineage>
</organism>
<keyword evidence="2" id="KW-1185">Reference proteome</keyword>
<dbReference type="AlphaFoldDB" id="A0AAD6FFT7"/>
<evidence type="ECO:0000313" key="2">
    <source>
        <dbReference type="Proteomes" id="UP001219934"/>
    </source>
</evidence>
<dbReference type="PANTHER" id="PTHR47308">
    <property type="entry name" value="NUCLEAR GTPASE SLIP-GC"/>
    <property type="match status" value="1"/>
</dbReference>
<proteinExistence type="predicted"/>